<keyword evidence="3" id="KW-0862">Zinc</keyword>
<sequence length="377" mass="43652">MPPGQFMEITYENLELQTLPDFIQCEDATSEIRNHYEFGGDALSEYLIFGSSNVTTESENDTNFSLDNLIEIIDSQNDAFLSNSNEALNYKSEDSVLSGNFEFIFNNNSSSTLTDIDHSQNSSSTDGFSVLGVDLNFYNNNEVLDNECLLSQDLDNLINETVIDLGLKDFNSRLDDLFENDAFEYLEDSIHEDSKPEPIEINLNSPKTIQILDMFPHIKDEKNRRRRSLLYESSFKPDTTKDIKPKLEEKRNYVKKNSALLNHDYTQKTNEEDKYFTCPIANCDKVYAKLSHLKAHLRRHSGEKPFACNWVNCTWRFSRSDELARHKRSHSGIKPYKCELCEKAFARSDHLAKHRKVHKKKMALYGSHCIKKRMKFN</sequence>
<evidence type="ECO:0000313" key="7">
    <source>
        <dbReference type="Proteomes" id="UP001516400"/>
    </source>
</evidence>
<dbReference type="Gene3D" id="3.30.160.60">
    <property type="entry name" value="Classic Zinc Finger"/>
    <property type="match status" value="3"/>
</dbReference>
<organism evidence="6 7">
    <name type="scientific">Cryptolaemus montrouzieri</name>
    <dbReference type="NCBI Taxonomy" id="559131"/>
    <lineage>
        <taxon>Eukaryota</taxon>
        <taxon>Metazoa</taxon>
        <taxon>Ecdysozoa</taxon>
        <taxon>Arthropoda</taxon>
        <taxon>Hexapoda</taxon>
        <taxon>Insecta</taxon>
        <taxon>Pterygota</taxon>
        <taxon>Neoptera</taxon>
        <taxon>Endopterygota</taxon>
        <taxon>Coleoptera</taxon>
        <taxon>Polyphaga</taxon>
        <taxon>Cucujiformia</taxon>
        <taxon>Coccinelloidea</taxon>
        <taxon>Coccinellidae</taxon>
        <taxon>Scymninae</taxon>
        <taxon>Scymnini</taxon>
        <taxon>Cryptolaemus</taxon>
    </lineage>
</organism>
<protein>
    <recommendedName>
        <fullName evidence="5">C2H2-type domain-containing protein</fullName>
    </recommendedName>
</protein>
<dbReference type="Proteomes" id="UP001516400">
    <property type="component" value="Unassembled WGS sequence"/>
</dbReference>
<evidence type="ECO:0000256" key="3">
    <source>
        <dbReference type="ARBA" id="ARBA00022833"/>
    </source>
</evidence>
<dbReference type="PANTHER" id="PTHR23235">
    <property type="entry name" value="KRUEPPEL-LIKE TRANSCRIPTION FACTOR"/>
    <property type="match status" value="1"/>
</dbReference>
<evidence type="ECO:0000256" key="4">
    <source>
        <dbReference type="PROSITE-ProRule" id="PRU00042"/>
    </source>
</evidence>
<evidence type="ECO:0000313" key="6">
    <source>
        <dbReference type="EMBL" id="KAL3289397.1"/>
    </source>
</evidence>
<evidence type="ECO:0000256" key="1">
    <source>
        <dbReference type="ARBA" id="ARBA00022723"/>
    </source>
</evidence>
<proteinExistence type="predicted"/>
<feature type="domain" description="C2H2-type" evidence="5">
    <location>
        <begin position="336"/>
        <end position="363"/>
    </location>
</feature>
<keyword evidence="2 4" id="KW-0863">Zinc-finger</keyword>
<keyword evidence="7" id="KW-1185">Reference proteome</keyword>
<feature type="domain" description="C2H2-type" evidence="5">
    <location>
        <begin position="276"/>
        <end position="305"/>
    </location>
</feature>
<dbReference type="GO" id="GO:0008270">
    <property type="term" value="F:zinc ion binding"/>
    <property type="evidence" value="ECO:0007669"/>
    <property type="project" value="UniProtKB-KW"/>
</dbReference>
<evidence type="ECO:0000259" key="5">
    <source>
        <dbReference type="PROSITE" id="PS50157"/>
    </source>
</evidence>
<dbReference type="SUPFAM" id="SSF57667">
    <property type="entry name" value="beta-beta-alpha zinc fingers"/>
    <property type="match status" value="3"/>
</dbReference>
<accession>A0ABD2PF41</accession>
<dbReference type="InterPro" id="IPR013087">
    <property type="entry name" value="Znf_C2H2_type"/>
</dbReference>
<dbReference type="EMBL" id="JABFTP020000186">
    <property type="protein sequence ID" value="KAL3289397.1"/>
    <property type="molecule type" value="Genomic_DNA"/>
</dbReference>
<gene>
    <name evidence="6" type="ORF">HHI36_022826</name>
</gene>
<dbReference type="SMART" id="SM00355">
    <property type="entry name" value="ZnF_C2H2"/>
    <property type="match status" value="3"/>
</dbReference>
<dbReference type="PROSITE" id="PS50157">
    <property type="entry name" value="ZINC_FINGER_C2H2_2"/>
    <property type="match status" value="3"/>
</dbReference>
<dbReference type="FunFam" id="3.30.160.60:FF:000007">
    <property type="entry name" value="Basic krueppel-like factor 3"/>
    <property type="match status" value="1"/>
</dbReference>
<dbReference type="InterPro" id="IPR036236">
    <property type="entry name" value="Znf_C2H2_sf"/>
</dbReference>
<feature type="domain" description="C2H2-type" evidence="5">
    <location>
        <begin position="306"/>
        <end position="335"/>
    </location>
</feature>
<dbReference type="Pfam" id="PF00096">
    <property type="entry name" value="zf-C2H2"/>
    <property type="match status" value="3"/>
</dbReference>
<dbReference type="PROSITE" id="PS00028">
    <property type="entry name" value="ZINC_FINGER_C2H2_1"/>
    <property type="match status" value="3"/>
</dbReference>
<keyword evidence="1" id="KW-0479">Metal-binding</keyword>
<dbReference type="AlphaFoldDB" id="A0ABD2PF41"/>
<name>A0ABD2PF41_9CUCU</name>
<reference evidence="6 7" key="1">
    <citation type="journal article" date="2021" name="BMC Biol.">
        <title>Horizontally acquired antibacterial genes associated with adaptive radiation of ladybird beetles.</title>
        <authorList>
            <person name="Li H.S."/>
            <person name="Tang X.F."/>
            <person name="Huang Y.H."/>
            <person name="Xu Z.Y."/>
            <person name="Chen M.L."/>
            <person name="Du X.Y."/>
            <person name="Qiu B.Y."/>
            <person name="Chen P.T."/>
            <person name="Zhang W."/>
            <person name="Slipinski A."/>
            <person name="Escalona H.E."/>
            <person name="Waterhouse R.M."/>
            <person name="Zwick A."/>
            <person name="Pang H."/>
        </authorList>
    </citation>
    <scope>NUCLEOTIDE SEQUENCE [LARGE SCALE GENOMIC DNA]</scope>
    <source>
        <strain evidence="6">SYSU2018</strain>
    </source>
</reference>
<dbReference type="PANTHER" id="PTHR23235:SF120">
    <property type="entry name" value="KRUPPEL-LIKE FACTOR 15"/>
    <property type="match status" value="1"/>
</dbReference>
<evidence type="ECO:0000256" key="2">
    <source>
        <dbReference type="ARBA" id="ARBA00022771"/>
    </source>
</evidence>
<comment type="caution">
    <text evidence="6">The sequence shown here is derived from an EMBL/GenBank/DDBJ whole genome shotgun (WGS) entry which is preliminary data.</text>
</comment>